<evidence type="ECO:0000256" key="2">
    <source>
        <dbReference type="SAM" id="SignalP"/>
    </source>
</evidence>
<organism evidence="3 4">
    <name type="scientific">Thyridium curvatum</name>
    <dbReference type="NCBI Taxonomy" id="1093900"/>
    <lineage>
        <taxon>Eukaryota</taxon>
        <taxon>Fungi</taxon>
        <taxon>Dikarya</taxon>
        <taxon>Ascomycota</taxon>
        <taxon>Pezizomycotina</taxon>
        <taxon>Sordariomycetes</taxon>
        <taxon>Sordariomycetidae</taxon>
        <taxon>Thyridiales</taxon>
        <taxon>Thyridiaceae</taxon>
        <taxon>Thyridium</taxon>
    </lineage>
</organism>
<protein>
    <submittedName>
        <fullName evidence="3">Uncharacterized protein</fullName>
    </submittedName>
</protein>
<comment type="caution">
    <text evidence="3">The sequence shown here is derived from an EMBL/GenBank/DDBJ whole genome shotgun (WGS) entry which is preliminary data.</text>
</comment>
<gene>
    <name evidence="3" type="ORF">E0L32_009055</name>
</gene>
<dbReference type="AlphaFoldDB" id="A0A507ASQ1"/>
<dbReference type="InParanoid" id="A0A507ASQ1"/>
<dbReference type="RefSeq" id="XP_030991427.1">
    <property type="nucleotide sequence ID" value="XM_031143979.1"/>
</dbReference>
<evidence type="ECO:0000313" key="3">
    <source>
        <dbReference type="EMBL" id="TPX09716.1"/>
    </source>
</evidence>
<reference evidence="3 4" key="1">
    <citation type="submission" date="2019-06" db="EMBL/GenBank/DDBJ databases">
        <title>Draft genome sequence of the filamentous fungus Phialemoniopsis curvata isolated from diesel fuel.</title>
        <authorList>
            <person name="Varaljay V.A."/>
            <person name="Lyon W.J."/>
            <person name="Crouch A.L."/>
            <person name="Drake C.E."/>
            <person name="Hollomon J.M."/>
            <person name="Nadeau L.J."/>
            <person name="Nunn H.S."/>
            <person name="Stevenson B.S."/>
            <person name="Bojanowski C.L."/>
            <person name="Crookes-Goodson W.J."/>
        </authorList>
    </citation>
    <scope>NUCLEOTIDE SEQUENCE [LARGE SCALE GENOMIC DNA]</scope>
    <source>
        <strain evidence="3 4">D216</strain>
    </source>
</reference>
<feature type="chain" id="PRO_5021298344" evidence="2">
    <location>
        <begin position="18"/>
        <end position="308"/>
    </location>
</feature>
<proteinExistence type="predicted"/>
<evidence type="ECO:0000313" key="4">
    <source>
        <dbReference type="Proteomes" id="UP000319257"/>
    </source>
</evidence>
<name>A0A507ASQ1_9PEZI</name>
<keyword evidence="4" id="KW-1185">Reference proteome</keyword>
<keyword evidence="2" id="KW-0732">Signal</keyword>
<dbReference type="Proteomes" id="UP000319257">
    <property type="component" value="Unassembled WGS sequence"/>
</dbReference>
<dbReference type="EMBL" id="SKBQ01000063">
    <property type="protein sequence ID" value="TPX09716.1"/>
    <property type="molecule type" value="Genomic_DNA"/>
</dbReference>
<accession>A0A507ASQ1</accession>
<sequence length="308" mass="34101">MKTLFALFAFMAGVVLAHDMTGSYQGIWVYCVYLAEWQSVGENGNRQMFPKNGGVIGREMTLDEMVHELDTNGKGGRYSGSTSGPKGLSDIGNMDVKKVAGELKDKGYRGGMELGRLLPGRYKMGENHGVAIPFDYISGQILTPARKQRRVSKNIENKDSEGNVIKDEKGNPVTVSVWDDGSPMDKIMDKAIQAMQGVLACRIQDLATPRLRRLRDWNSKNSYGITIETVNEENEWGGGSYTTLDTYKTIQKNMGSTPKILEMVREWLHNEYNNSPSDAGGKTNKSRFGAVSFIGSLLSDMVGQRPFC</sequence>
<dbReference type="GeneID" id="41976502"/>
<evidence type="ECO:0000256" key="1">
    <source>
        <dbReference type="SAM" id="MobiDB-lite"/>
    </source>
</evidence>
<feature type="region of interest" description="Disordered" evidence="1">
    <location>
        <begin position="71"/>
        <end position="91"/>
    </location>
</feature>
<feature type="signal peptide" evidence="2">
    <location>
        <begin position="1"/>
        <end position="17"/>
    </location>
</feature>